<keyword evidence="2" id="KW-0812">Transmembrane</keyword>
<protein>
    <submittedName>
        <fullName evidence="3">Uncharacterized protein</fullName>
    </submittedName>
</protein>
<dbReference type="Proteomes" id="UP000595895">
    <property type="component" value="Chromosome"/>
</dbReference>
<feature type="region of interest" description="Disordered" evidence="1">
    <location>
        <begin position="193"/>
        <end position="212"/>
    </location>
</feature>
<reference evidence="3 4" key="1">
    <citation type="submission" date="2020-12" db="EMBL/GenBank/DDBJ databases">
        <authorList>
            <person name="Zhou J."/>
        </authorList>
    </citation>
    <scope>NUCLEOTIDE SEQUENCE [LARGE SCALE GENOMIC DNA]</scope>
    <source>
        <strain evidence="3 4">CCUG 61299</strain>
    </source>
</reference>
<feature type="compositionally biased region" description="Polar residues" evidence="1">
    <location>
        <begin position="1"/>
        <end position="11"/>
    </location>
</feature>
<dbReference type="KEGG" id="awe:JG540_00460"/>
<sequence>MLPENPASSAPQAVPESVPSVPASEDDTAEGDASCPGSTAVPASPDDENDPDSPEMSQVYARRQAIAYIAVGLFCLGLFIAFPLVRLVDLLGIEDMLRRNGLKHLVRRYFAYSLAVDEVDAEIAGGWLHGRTVQVKVTLVSEVSRADICELLAGAEQRFGNLELHHIGLEKIRVLLRGSIPGGGDEFRLDIPDRRESRYPENEKEHQRLCGG</sequence>
<evidence type="ECO:0000256" key="2">
    <source>
        <dbReference type="SAM" id="Phobius"/>
    </source>
</evidence>
<gene>
    <name evidence="3" type="ORF">JG540_00460</name>
</gene>
<keyword evidence="2" id="KW-1133">Transmembrane helix</keyword>
<accession>A0A7T7S284</accession>
<dbReference type="AlphaFoldDB" id="A0A7T7S284"/>
<dbReference type="EMBL" id="CP066802">
    <property type="protein sequence ID" value="QQM67425.1"/>
    <property type="molecule type" value="Genomic_DNA"/>
</dbReference>
<evidence type="ECO:0000313" key="4">
    <source>
        <dbReference type="Proteomes" id="UP000595895"/>
    </source>
</evidence>
<dbReference type="RefSeq" id="WP_200276010.1">
    <property type="nucleotide sequence ID" value="NZ_CP066802.1"/>
</dbReference>
<keyword evidence="2" id="KW-0472">Membrane</keyword>
<feature type="transmembrane region" description="Helical" evidence="2">
    <location>
        <begin position="65"/>
        <end position="88"/>
    </location>
</feature>
<organism evidence="3 4">
    <name type="scientific">Actinomyces weissii</name>
    <dbReference type="NCBI Taxonomy" id="675090"/>
    <lineage>
        <taxon>Bacteria</taxon>
        <taxon>Bacillati</taxon>
        <taxon>Actinomycetota</taxon>
        <taxon>Actinomycetes</taxon>
        <taxon>Actinomycetales</taxon>
        <taxon>Actinomycetaceae</taxon>
        <taxon>Actinomyces</taxon>
    </lineage>
</organism>
<keyword evidence="4" id="KW-1185">Reference proteome</keyword>
<name>A0A7T7S284_9ACTO</name>
<feature type="region of interest" description="Disordered" evidence="1">
    <location>
        <begin position="1"/>
        <end position="55"/>
    </location>
</feature>
<proteinExistence type="predicted"/>
<evidence type="ECO:0000313" key="3">
    <source>
        <dbReference type="EMBL" id="QQM67425.1"/>
    </source>
</evidence>
<evidence type="ECO:0000256" key="1">
    <source>
        <dbReference type="SAM" id="MobiDB-lite"/>
    </source>
</evidence>